<keyword evidence="4" id="KW-1185">Reference proteome</keyword>
<feature type="domain" description="HPP transmembrane region" evidence="2">
    <location>
        <begin position="44"/>
        <end position="193"/>
    </location>
</feature>
<gene>
    <name evidence="3" type="ORF">Pmgp_01048</name>
</gene>
<keyword evidence="1" id="KW-1133">Transmembrane helix</keyword>
<sequence>MPNKPVVDADSSIADGKERIKINIVSTMKSYFKKMRCSEKCCQPEIKWEEVCLSSIGSFLGIGPIALVSIHYNVPLLIPSFGASVALLYATCHMPMAQPRNVLGGHVLSALSGVITFKLFGSDWWAVTLAVAFAITLMLVTRTLHPPGGATAFVAVFNGQGFNFIFLPVALGATVLILEALIFNNLVSTRKYPQYWL</sequence>
<name>A0A4Y7RU78_9FIRM</name>
<dbReference type="RefSeq" id="WP_243119735.1">
    <property type="nucleotide sequence ID" value="NZ_QFFZ01000007.1"/>
</dbReference>
<organism evidence="3 4">
    <name type="scientific">Pelotomaculum propionicicum</name>
    <dbReference type="NCBI Taxonomy" id="258475"/>
    <lineage>
        <taxon>Bacteria</taxon>
        <taxon>Bacillati</taxon>
        <taxon>Bacillota</taxon>
        <taxon>Clostridia</taxon>
        <taxon>Eubacteriales</taxon>
        <taxon>Desulfotomaculaceae</taxon>
        <taxon>Pelotomaculum</taxon>
    </lineage>
</organism>
<dbReference type="Pfam" id="PF04982">
    <property type="entry name" value="TM_HPP"/>
    <property type="match status" value="1"/>
</dbReference>
<protein>
    <recommendedName>
        <fullName evidence="2">HPP transmembrane region domain-containing protein</fullName>
    </recommendedName>
</protein>
<proteinExistence type="predicted"/>
<accession>A0A4Y7RU78</accession>
<dbReference type="InterPro" id="IPR058581">
    <property type="entry name" value="TM_HPP"/>
</dbReference>
<dbReference type="InterPro" id="IPR007065">
    <property type="entry name" value="HPP"/>
</dbReference>
<comment type="caution">
    <text evidence="3">The sequence shown here is derived from an EMBL/GenBank/DDBJ whole genome shotgun (WGS) entry which is preliminary data.</text>
</comment>
<evidence type="ECO:0000256" key="1">
    <source>
        <dbReference type="SAM" id="Phobius"/>
    </source>
</evidence>
<keyword evidence="1" id="KW-0472">Membrane</keyword>
<dbReference type="PANTHER" id="PTHR33741:SF5">
    <property type="entry name" value="TRANSMEMBRANE PROTEIN DDB_G0269096-RELATED"/>
    <property type="match status" value="1"/>
</dbReference>
<evidence type="ECO:0000313" key="4">
    <source>
        <dbReference type="Proteomes" id="UP000297597"/>
    </source>
</evidence>
<feature type="transmembrane region" description="Helical" evidence="1">
    <location>
        <begin position="124"/>
        <end position="144"/>
    </location>
</feature>
<dbReference type="AlphaFoldDB" id="A0A4Y7RU78"/>
<reference evidence="3 4" key="1">
    <citation type="journal article" date="2018" name="Environ. Microbiol.">
        <title>Novel energy conservation strategies and behaviour of Pelotomaculum schinkii driving syntrophic propionate catabolism.</title>
        <authorList>
            <person name="Hidalgo-Ahumada C.A.P."/>
            <person name="Nobu M.K."/>
            <person name="Narihiro T."/>
            <person name="Tamaki H."/>
            <person name="Liu W.T."/>
            <person name="Kamagata Y."/>
            <person name="Stams A.J.M."/>
            <person name="Imachi H."/>
            <person name="Sousa D.Z."/>
        </authorList>
    </citation>
    <scope>NUCLEOTIDE SEQUENCE [LARGE SCALE GENOMIC DNA]</scope>
    <source>
        <strain evidence="3 4">MGP</strain>
    </source>
</reference>
<evidence type="ECO:0000313" key="3">
    <source>
        <dbReference type="EMBL" id="TEB12431.1"/>
    </source>
</evidence>
<dbReference type="EMBL" id="QFFZ01000007">
    <property type="protein sequence ID" value="TEB12431.1"/>
    <property type="molecule type" value="Genomic_DNA"/>
</dbReference>
<evidence type="ECO:0000259" key="2">
    <source>
        <dbReference type="Pfam" id="PF04982"/>
    </source>
</evidence>
<dbReference type="Proteomes" id="UP000297597">
    <property type="component" value="Unassembled WGS sequence"/>
</dbReference>
<dbReference type="PANTHER" id="PTHR33741">
    <property type="entry name" value="TRANSMEMBRANE PROTEIN DDB_G0269096-RELATED"/>
    <property type="match status" value="1"/>
</dbReference>
<feature type="transmembrane region" description="Helical" evidence="1">
    <location>
        <begin position="70"/>
        <end position="90"/>
    </location>
</feature>
<feature type="transmembrane region" description="Helical" evidence="1">
    <location>
        <begin position="164"/>
        <end position="187"/>
    </location>
</feature>
<keyword evidence="1" id="KW-0812">Transmembrane</keyword>